<dbReference type="SUPFAM" id="SSF55608">
    <property type="entry name" value="Homing endonucleases"/>
    <property type="match status" value="1"/>
</dbReference>
<dbReference type="Gene3D" id="3.10.28.10">
    <property type="entry name" value="Homing endonucleases"/>
    <property type="match status" value="1"/>
</dbReference>
<dbReference type="Pfam" id="PF00961">
    <property type="entry name" value="LAGLIDADG_1"/>
    <property type="match status" value="1"/>
</dbReference>
<reference evidence="2 3" key="1">
    <citation type="journal article" date="2016" name="Int. J. Syst. Evol. Microbiol.">
        <title>Caldimicrobium thiodismutans sp. nov., a sulfur-disproportionating bacterium isolated from a hot spring, and emended description of the genus Caldimicrobium.</title>
        <authorList>
            <person name="Kojima H."/>
            <person name="Umezawa K."/>
            <person name="Fukui M."/>
        </authorList>
    </citation>
    <scope>NUCLEOTIDE SEQUENCE [LARGE SCALE GENOMIC DNA]</scope>
    <source>
        <strain evidence="2 3">TF1</strain>
    </source>
</reference>
<feature type="domain" description="Homing endonuclease LAGLIDADG" evidence="1">
    <location>
        <begin position="8"/>
        <end position="108"/>
    </location>
</feature>
<dbReference type="EMBL" id="AP014945">
    <property type="protein sequence ID" value="BAU23500.1"/>
    <property type="molecule type" value="Genomic_DNA"/>
</dbReference>
<protein>
    <submittedName>
        <fullName evidence="2">Endonuclease</fullName>
    </submittedName>
</protein>
<keyword evidence="2" id="KW-0255">Endonuclease</keyword>
<keyword evidence="2" id="KW-0540">Nuclease</keyword>
<reference evidence="3" key="2">
    <citation type="journal article" date="2016" name="Int. J. Syst. Evol. Microbiol.">
        <title>Caldimicrobium thiodismutans sp. nov., a sulfur-disproportionating bacterium isolated from a hot spring.</title>
        <authorList>
            <person name="Kojima H."/>
            <person name="Umezawa K."/>
            <person name="Fukui M."/>
        </authorList>
    </citation>
    <scope>NUCLEOTIDE SEQUENCE [LARGE SCALE GENOMIC DNA]</scope>
    <source>
        <strain evidence="3">TF1</strain>
    </source>
</reference>
<dbReference type="Proteomes" id="UP000068196">
    <property type="component" value="Chromosome"/>
</dbReference>
<organism evidence="2 3">
    <name type="scientific">Caldimicrobium thiodismutans</name>
    <dbReference type="NCBI Taxonomy" id="1653476"/>
    <lineage>
        <taxon>Bacteria</taxon>
        <taxon>Pseudomonadati</taxon>
        <taxon>Thermodesulfobacteriota</taxon>
        <taxon>Thermodesulfobacteria</taxon>
        <taxon>Thermodesulfobacteriales</taxon>
        <taxon>Thermodesulfobacteriaceae</taxon>
        <taxon>Caldimicrobium</taxon>
    </lineage>
</organism>
<sequence>MLNPWYVTGLCEGEASFSVSFNLRNKLNVGIETKPSFSITLNRRDLELIKEIYKFFGCGGIRYSRPDRCYKYEVRSVNDLVEKIIPHFEEYPLQGAKKRDFELFKKICLMVRANLHLSFKYLPEIIDFAYQMNESGRRRYTKEDLLRVLGGVKG</sequence>
<keyword evidence="2" id="KW-0378">Hydrolase</keyword>
<accession>A0A0U5AHX0</accession>
<dbReference type="PANTHER" id="PTHR36181:SF2">
    <property type="entry name" value="INTRON-ENCODED ENDONUCLEASE AI3-RELATED"/>
    <property type="match status" value="1"/>
</dbReference>
<dbReference type="InterPro" id="IPR051289">
    <property type="entry name" value="LAGLIDADG_Endonuclease"/>
</dbReference>
<name>A0A0U5AHX0_9BACT</name>
<dbReference type="KEGG" id="cthi:THC_1125"/>
<dbReference type="AlphaFoldDB" id="A0A0U5AHX0"/>
<evidence type="ECO:0000313" key="2">
    <source>
        <dbReference type="EMBL" id="BAU23500.1"/>
    </source>
</evidence>
<keyword evidence="3" id="KW-1185">Reference proteome</keyword>
<dbReference type="InterPro" id="IPR027434">
    <property type="entry name" value="Homing_endonucl"/>
</dbReference>
<evidence type="ECO:0000259" key="1">
    <source>
        <dbReference type="Pfam" id="PF00961"/>
    </source>
</evidence>
<dbReference type="PANTHER" id="PTHR36181">
    <property type="entry name" value="INTRON-ENCODED ENDONUCLEASE AI3-RELATED"/>
    <property type="match status" value="1"/>
</dbReference>
<proteinExistence type="predicted"/>
<dbReference type="InterPro" id="IPR004860">
    <property type="entry name" value="LAGLIDADG_dom"/>
</dbReference>
<dbReference type="GO" id="GO:0004519">
    <property type="term" value="F:endonuclease activity"/>
    <property type="evidence" value="ECO:0007669"/>
    <property type="project" value="UniProtKB-KW"/>
</dbReference>
<gene>
    <name evidence="2" type="ORF">THC_1125</name>
</gene>
<evidence type="ECO:0000313" key="3">
    <source>
        <dbReference type="Proteomes" id="UP000068196"/>
    </source>
</evidence>